<dbReference type="Pfam" id="PF13517">
    <property type="entry name" value="FG-GAP_3"/>
    <property type="match status" value="1"/>
</dbReference>
<dbReference type="EMBL" id="BNDW01000117">
    <property type="protein sequence ID" value="GHI27402.1"/>
    <property type="molecule type" value="Genomic_DNA"/>
</dbReference>
<proteinExistence type="predicted"/>
<dbReference type="Gene3D" id="2.130.10.130">
    <property type="entry name" value="Integrin alpha, N-terminal"/>
    <property type="match status" value="1"/>
</dbReference>
<dbReference type="SUPFAM" id="SSF69318">
    <property type="entry name" value="Integrin alpha N-terminal domain"/>
    <property type="match status" value="1"/>
</dbReference>
<evidence type="ECO:0000313" key="3">
    <source>
        <dbReference type="EMBL" id="GHI27402.1"/>
    </source>
</evidence>
<feature type="chain" id="PRO_5046145248" description="VCBS repeat-containing protein" evidence="2">
    <location>
        <begin position="37"/>
        <end position="605"/>
    </location>
</feature>
<dbReference type="PANTHER" id="PTHR44103:SF1">
    <property type="entry name" value="PROPROTEIN CONVERTASE P"/>
    <property type="match status" value="1"/>
</dbReference>
<dbReference type="InterPro" id="IPR028994">
    <property type="entry name" value="Integrin_alpha_N"/>
</dbReference>
<evidence type="ECO:0008006" key="5">
    <source>
        <dbReference type="Google" id="ProtNLM"/>
    </source>
</evidence>
<accession>A0ABQ3PQV0</accession>
<keyword evidence="1 2" id="KW-0732">Signal</keyword>
<organism evidence="3 4">
    <name type="scientific">Streptomyces hydrogenans</name>
    <dbReference type="NCBI Taxonomy" id="1873719"/>
    <lineage>
        <taxon>Bacteria</taxon>
        <taxon>Bacillati</taxon>
        <taxon>Actinomycetota</taxon>
        <taxon>Actinomycetes</taxon>
        <taxon>Kitasatosporales</taxon>
        <taxon>Streptomycetaceae</taxon>
        <taxon>Streptomyces</taxon>
    </lineage>
</organism>
<evidence type="ECO:0000313" key="4">
    <source>
        <dbReference type="Proteomes" id="UP001052739"/>
    </source>
</evidence>
<evidence type="ECO:0000256" key="2">
    <source>
        <dbReference type="SAM" id="SignalP"/>
    </source>
</evidence>
<keyword evidence="4" id="KW-1185">Reference proteome</keyword>
<gene>
    <name evidence="3" type="ORF">Shyd_87730</name>
</gene>
<reference evidence="3" key="1">
    <citation type="submission" date="2024-05" db="EMBL/GenBank/DDBJ databases">
        <title>Whole genome shotgun sequence of Streptomyces hydrogenans NBRC 13475.</title>
        <authorList>
            <person name="Komaki H."/>
            <person name="Tamura T."/>
        </authorList>
    </citation>
    <scope>NUCLEOTIDE SEQUENCE</scope>
    <source>
        <strain evidence="3">NBRC 13475</strain>
    </source>
</reference>
<feature type="signal peptide" evidence="2">
    <location>
        <begin position="1"/>
        <end position="36"/>
    </location>
</feature>
<dbReference type="InterPro" id="IPR013517">
    <property type="entry name" value="FG-GAP"/>
</dbReference>
<dbReference type="PANTHER" id="PTHR44103">
    <property type="entry name" value="PROPROTEIN CONVERTASE P"/>
    <property type="match status" value="1"/>
</dbReference>
<sequence length="605" mass="63523">MQYRTTTATTRLAAAVAAVLALTVGTGAVVAPSAAAATTTETSDDPFRSLLPGTVLLGAGAQGYVLDVPTGDQDYRKLRWVPYAGGPHRDFDDYRFDYDTWHDVSGEMLAGSSEGYYGMGYDLRTGETWRADPVPGVLDALYAGTAGSAVALRPDDSQGEKSPLWLDTKDAAPREIRGLPAGTSYLKVRPATATVGLLDFRTAEGEQRVGLIDLATVTVSETYPRVQAVSATRVAWAEEASSASGRHVVVRERTTGKHVVVPVAGTGPLAVELLGDWLLFGGQARHLVTGTTVTLFDRVDALSTVVDGTAVVAQGAREGDVGIHRVALGADDKPVVTFMARSTTPAGLAHDIDADGYPDLLGRDASGTLWRDSAADGRPRASAGTGWQGYDKIEVVGDAIVSGGSDNYAADVVARDAAGVLWLHQGDGKGGFLPRTRIGGGWQTYDRIAGGSDFTGDGRADLVGSDKTGALYLYEATGDIGYPYETRKKIGDGWGVYNQLTAVGDIGGAAGGDLVARDKDGLLWLYLGKGDGTFTARKPIGGGWQVYGQLTGAGDVNHDGRADLFAHESATGRVYLYTGTGDWHAPFAKKAVSDVHVGFSYDHLA</sequence>
<protein>
    <recommendedName>
        <fullName evidence="5">VCBS repeat-containing protein</fullName>
    </recommendedName>
</protein>
<comment type="caution">
    <text evidence="3">The sequence shown here is derived from an EMBL/GenBank/DDBJ whole genome shotgun (WGS) entry which is preliminary data.</text>
</comment>
<evidence type="ECO:0000256" key="1">
    <source>
        <dbReference type="ARBA" id="ARBA00022729"/>
    </source>
</evidence>
<dbReference type="Proteomes" id="UP001052739">
    <property type="component" value="Unassembled WGS sequence"/>
</dbReference>
<dbReference type="RefSeq" id="WP_190221793.1">
    <property type="nucleotide sequence ID" value="NZ_BNBS01000005.1"/>
</dbReference>
<name>A0ABQ3PQV0_9ACTN</name>